<proteinExistence type="predicted"/>
<keyword evidence="3" id="KW-1185">Reference proteome</keyword>
<evidence type="ECO:0000313" key="2">
    <source>
        <dbReference type="EMBL" id="OUI78051.1"/>
    </source>
</evidence>
<dbReference type="EMBL" id="JOPB01000008">
    <property type="protein sequence ID" value="OUI78051.1"/>
    <property type="molecule type" value="Genomic_DNA"/>
</dbReference>
<dbReference type="RefSeq" id="WP_086632480.1">
    <property type="nucleotide sequence ID" value="NZ_JOPB01000008.1"/>
</dbReference>
<feature type="chain" id="PRO_5011993136" evidence="1">
    <location>
        <begin position="27"/>
        <end position="292"/>
    </location>
</feature>
<reference evidence="3" key="1">
    <citation type="submission" date="2014-06" db="EMBL/GenBank/DDBJ databases">
        <authorList>
            <person name="Winans N.J."/>
            <person name="Newell P.D."/>
            <person name="Douglas A.E."/>
        </authorList>
    </citation>
    <scope>NUCLEOTIDE SEQUENCE [LARGE SCALE GENOMIC DNA]</scope>
    <source>
        <strain evidence="3">DmL_052</strain>
    </source>
</reference>
<protein>
    <submittedName>
        <fullName evidence="2">Uncharacterized protein</fullName>
    </submittedName>
</protein>
<dbReference type="Proteomes" id="UP000194946">
    <property type="component" value="Unassembled WGS sequence"/>
</dbReference>
<evidence type="ECO:0000313" key="3">
    <source>
        <dbReference type="Proteomes" id="UP000194946"/>
    </source>
</evidence>
<name>A0A251ZTR5_9PROT</name>
<accession>A0A251ZTR5</accession>
<sequence length="292" mass="31894">MKNTFLISSFLTVFSGILLIPTNAQADEMVNCLLARNQGIISPNCAKVLGLSAPDSKQEPSDNGGIHLKSTLHYQPVPEALAKDSIVGLTLGMSMVDATNAMKTYCKDNPHITYTSLEMKYKGVFIQTQLYPHILECRLGNDSLKVHISPPVMGNIVTEINRNVSFDADASPRFAELKTDIDNKYGVNLLPVTESKNSSEVTVVADANGMITTTPKKPFIRALDNPSYNGPGEIAYLTIVINSVNNNPSNVSHINLKLEDLRAKRNISNEVIKQLKASVNSKLENNNIKPAL</sequence>
<comment type="caution">
    <text evidence="2">The sequence shown here is derived from an EMBL/GenBank/DDBJ whole genome shotgun (WGS) entry which is preliminary data.</text>
</comment>
<organism evidence="2 3">
    <name type="scientific">Commensalibacter intestini</name>
    <dbReference type="NCBI Taxonomy" id="479936"/>
    <lineage>
        <taxon>Bacteria</taxon>
        <taxon>Pseudomonadati</taxon>
        <taxon>Pseudomonadota</taxon>
        <taxon>Alphaproteobacteria</taxon>
        <taxon>Acetobacterales</taxon>
        <taxon>Acetobacteraceae</taxon>
    </lineage>
</organism>
<gene>
    <name evidence="2" type="ORF">HK18_10930</name>
</gene>
<keyword evidence="1" id="KW-0732">Signal</keyword>
<evidence type="ECO:0000256" key="1">
    <source>
        <dbReference type="SAM" id="SignalP"/>
    </source>
</evidence>
<dbReference type="AlphaFoldDB" id="A0A251ZTR5"/>
<feature type="signal peptide" evidence="1">
    <location>
        <begin position="1"/>
        <end position="26"/>
    </location>
</feature>